<evidence type="ECO:0000313" key="2">
    <source>
        <dbReference type="Proteomes" id="UP001239782"/>
    </source>
</evidence>
<protein>
    <submittedName>
        <fullName evidence="1">Uncharacterized protein</fullName>
    </submittedName>
</protein>
<dbReference type="RefSeq" id="WP_309201992.1">
    <property type="nucleotide sequence ID" value="NZ_CP133548.1"/>
</dbReference>
<reference evidence="1 2" key="1">
    <citation type="submission" date="2023-08" db="EMBL/GenBank/DDBJ databases">
        <title>Pleionea litopenaei sp. nov., isolated from stomach of juvenile Litopenaeus vannamei.</title>
        <authorList>
            <person name="Rho A.M."/>
            <person name="Hwang C.Y."/>
        </authorList>
    </citation>
    <scope>NUCLEOTIDE SEQUENCE [LARGE SCALE GENOMIC DNA]</scope>
    <source>
        <strain evidence="1 2">HL-JVS1</strain>
    </source>
</reference>
<accession>A0AA51RSJ2</accession>
<name>A0AA51RSJ2_9GAMM</name>
<keyword evidence="2" id="KW-1185">Reference proteome</keyword>
<evidence type="ECO:0000313" key="1">
    <source>
        <dbReference type="EMBL" id="WMS86856.1"/>
    </source>
</evidence>
<dbReference type="AlphaFoldDB" id="A0AA51RSJ2"/>
<dbReference type="EMBL" id="CP133548">
    <property type="protein sequence ID" value="WMS86856.1"/>
    <property type="molecule type" value="Genomic_DNA"/>
</dbReference>
<sequence length="136" mass="15831">MLICSEDGWVDIWVNGEPPREWPYNKVKKYQSVAIYCLDENQTVYLARPEYTFPSFYSKMLAWITSALLPVDVSFSKADGMTLDSFRKLLISALTKNSERLTQFESHDEISEQLSSISSYRQALNLYQKLGWFSTY</sequence>
<dbReference type="Proteomes" id="UP001239782">
    <property type="component" value="Chromosome"/>
</dbReference>
<organism evidence="1 2">
    <name type="scientific">Pleionea litopenaei</name>
    <dbReference type="NCBI Taxonomy" id="3070815"/>
    <lineage>
        <taxon>Bacteria</taxon>
        <taxon>Pseudomonadati</taxon>
        <taxon>Pseudomonadota</taxon>
        <taxon>Gammaproteobacteria</taxon>
        <taxon>Oceanospirillales</taxon>
        <taxon>Pleioneaceae</taxon>
        <taxon>Pleionea</taxon>
    </lineage>
</organism>
<gene>
    <name evidence="1" type="ORF">Q9312_16700</name>
</gene>
<proteinExistence type="predicted"/>
<dbReference type="KEGG" id="plei:Q9312_16700"/>